<comment type="caution">
    <text evidence="2">The sequence shown here is derived from an EMBL/GenBank/DDBJ whole genome shotgun (WGS) entry which is preliminary data.</text>
</comment>
<dbReference type="VEuPathDB" id="FungiDB:PSHT_16147"/>
<dbReference type="Pfam" id="PF02358">
    <property type="entry name" value="Trehalose_PPase"/>
    <property type="match status" value="1"/>
</dbReference>
<evidence type="ECO:0000313" key="2">
    <source>
        <dbReference type="EMBL" id="POV94532.1"/>
    </source>
</evidence>
<accession>A0A2S4UB85</accession>
<dbReference type="Proteomes" id="UP000238274">
    <property type="component" value="Unassembled WGS sequence"/>
</dbReference>
<sequence>MGLFVESEVQGRSRLSFWFVPLGQANKPPTQLHLISANTSTKTQRIISIKSTPLQDVLHITVAPSSAALSVANQAEVVGSTSKVVGSTSKVVGSTSKVVGSTSKVVGSTSKVVGSTSKVARSTSKVVGSSSKVVGRSSKVAGRTSKVARPVLRDVRRAYEKAKLRVILLDYDGVLRPDDRAPDRVLRDKGTIETLKRLASDPKNQVWIMTARVEGTLPSYIRKIPNLKIAENHGTCIKVEGQEVPVLPVLKTDKKSFMRKILGEVIESKSVDVYQNEHCVPIASRSITGIQSSIHQPSTVPGRAKSIIEGRYHVDLADIPEDLVSNILEFLEAKEYLDYSWIAIPEGLSSTFRIRLICHDFYNKGTLAQILLDNLIKQEEPFFAISFGDSRADEPMHKAMNSEEQFSVFVTKDSTAKSSAYYELQDDKQSKPYSNR</sequence>
<dbReference type="SUPFAM" id="SSF101967">
    <property type="entry name" value="Adhesin YadA, collagen-binding domain"/>
    <property type="match status" value="1"/>
</dbReference>
<reference evidence="3" key="3">
    <citation type="journal article" date="2018" name="Mol. Plant Microbe Interact.">
        <title>Genome sequence resources for the wheat stripe rust pathogen (Puccinia striiformis f. sp. tritici) and the barley stripe rust pathogen (Puccinia striiformis f. sp. hordei).</title>
        <authorList>
            <person name="Xia C."/>
            <person name="Wang M."/>
            <person name="Yin C."/>
            <person name="Cornejo O.E."/>
            <person name="Hulbert S.H."/>
            <person name="Chen X."/>
        </authorList>
    </citation>
    <scope>NUCLEOTIDE SEQUENCE [LARGE SCALE GENOMIC DNA]</scope>
    <source>
        <strain evidence="3">93TX-2</strain>
    </source>
</reference>
<protein>
    <recommendedName>
        <fullName evidence="4">Trehalose 6-phosphate phosphatase</fullName>
    </recommendedName>
</protein>
<evidence type="ECO:0000256" key="1">
    <source>
        <dbReference type="ARBA" id="ARBA00005409"/>
    </source>
</evidence>
<dbReference type="GO" id="GO:0005992">
    <property type="term" value="P:trehalose biosynthetic process"/>
    <property type="evidence" value="ECO:0007669"/>
    <property type="project" value="InterPro"/>
</dbReference>
<organism evidence="2 3">
    <name type="scientific">Puccinia striiformis</name>
    <dbReference type="NCBI Taxonomy" id="27350"/>
    <lineage>
        <taxon>Eukaryota</taxon>
        <taxon>Fungi</taxon>
        <taxon>Dikarya</taxon>
        <taxon>Basidiomycota</taxon>
        <taxon>Pucciniomycotina</taxon>
        <taxon>Pucciniomycetes</taxon>
        <taxon>Pucciniales</taxon>
        <taxon>Pucciniaceae</taxon>
        <taxon>Puccinia</taxon>
    </lineage>
</organism>
<dbReference type="GO" id="GO:0003825">
    <property type="term" value="F:alpha,alpha-trehalose-phosphate synthase (UDP-forming) activity"/>
    <property type="evidence" value="ECO:0007669"/>
    <property type="project" value="TreeGrafter"/>
</dbReference>
<name>A0A2S4UB85_9BASI</name>
<dbReference type="Gene3D" id="6.10.250.1010">
    <property type="match status" value="1"/>
</dbReference>
<evidence type="ECO:0008006" key="4">
    <source>
        <dbReference type="Google" id="ProtNLM"/>
    </source>
</evidence>
<dbReference type="Gene3D" id="3.40.50.1000">
    <property type="entry name" value="HAD superfamily/HAD-like"/>
    <property type="match status" value="1"/>
</dbReference>
<comment type="similarity">
    <text evidence="1">In the N-terminal section; belongs to the glycosyltransferase 20 family.</text>
</comment>
<dbReference type="PANTHER" id="PTHR10788">
    <property type="entry name" value="TREHALOSE-6-PHOSPHATE SYNTHASE"/>
    <property type="match status" value="1"/>
</dbReference>
<dbReference type="PANTHER" id="PTHR10788:SF106">
    <property type="entry name" value="BCDNA.GH08860"/>
    <property type="match status" value="1"/>
</dbReference>
<dbReference type="InterPro" id="IPR011049">
    <property type="entry name" value="Serralysin-like_metalloprot_C"/>
</dbReference>
<proteinExistence type="inferred from homology"/>
<reference evidence="3" key="2">
    <citation type="journal article" date="2018" name="BMC Genomics">
        <title>Genomic insights into host adaptation between the wheat stripe rust pathogen (Puccinia striiformis f. sp. tritici) and the barley stripe rust pathogen (Puccinia striiformis f. sp. hordei).</title>
        <authorList>
            <person name="Xia C."/>
            <person name="Wang M."/>
            <person name="Yin C."/>
            <person name="Cornejo O.E."/>
            <person name="Hulbert S.H."/>
            <person name="Chen X."/>
        </authorList>
    </citation>
    <scope>NUCLEOTIDE SEQUENCE [LARGE SCALE GENOMIC DNA]</scope>
    <source>
        <strain evidence="3">93TX-2</strain>
    </source>
</reference>
<dbReference type="OrthoDB" id="2507482at2759"/>
<dbReference type="InterPro" id="IPR003337">
    <property type="entry name" value="Trehalose_PPase"/>
</dbReference>
<keyword evidence="3" id="KW-1185">Reference proteome</keyword>
<dbReference type="AlphaFoldDB" id="A0A2S4UB85"/>
<dbReference type="InterPro" id="IPR023214">
    <property type="entry name" value="HAD_sf"/>
</dbReference>
<dbReference type="InterPro" id="IPR001830">
    <property type="entry name" value="Glyco_trans_20"/>
</dbReference>
<dbReference type="InterPro" id="IPR036412">
    <property type="entry name" value="HAD-like_sf"/>
</dbReference>
<gene>
    <name evidence="2" type="ORF">PSHT_16147</name>
</gene>
<dbReference type="EMBL" id="PKSM01000481">
    <property type="protein sequence ID" value="POV94532.1"/>
    <property type="molecule type" value="Genomic_DNA"/>
</dbReference>
<reference evidence="2 3" key="1">
    <citation type="submission" date="2017-12" db="EMBL/GenBank/DDBJ databases">
        <title>Gene loss provides genomic basis for host adaptation in cereal stripe rust fungi.</title>
        <authorList>
            <person name="Xia C."/>
        </authorList>
    </citation>
    <scope>NUCLEOTIDE SEQUENCE [LARGE SCALE GENOMIC DNA]</scope>
    <source>
        <strain evidence="2 3">93TX-2</strain>
    </source>
</reference>
<evidence type="ECO:0000313" key="3">
    <source>
        <dbReference type="Proteomes" id="UP000238274"/>
    </source>
</evidence>
<dbReference type="SUPFAM" id="SSF56784">
    <property type="entry name" value="HAD-like"/>
    <property type="match status" value="1"/>
</dbReference>
<dbReference type="VEuPathDB" id="FungiDB:PSTT_04667"/>